<evidence type="ECO:0000313" key="8">
    <source>
        <dbReference type="Proteomes" id="UP001293593"/>
    </source>
</evidence>
<dbReference type="Pfam" id="PF08100">
    <property type="entry name" value="Dimerisation"/>
    <property type="match status" value="1"/>
</dbReference>
<proteinExistence type="predicted"/>
<name>A0AAE1M4P2_9FABA</name>
<keyword evidence="8" id="KW-1185">Reference proteome</keyword>
<gene>
    <name evidence="7" type="ORF">QN277_010842</name>
</gene>
<keyword evidence="3" id="KW-0949">S-adenosyl-L-methionine</keyword>
<dbReference type="EMBL" id="JAWXYG010000018">
    <property type="protein sequence ID" value="KAK4253000.1"/>
    <property type="molecule type" value="Genomic_DNA"/>
</dbReference>
<protein>
    <submittedName>
        <fullName evidence="7">Uncharacterized protein</fullName>
    </submittedName>
</protein>
<accession>A0AAE1M4P2</accession>
<evidence type="ECO:0000256" key="1">
    <source>
        <dbReference type="ARBA" id="ARBA00022603"/>
    </source>
</evidence>
<dbReference type="GO" id="GO:0046983">
    <property type="term" value="F:protein dimerization activity"/>
    <property type="evidence" value="ECO:0007669"/>
    <property type="project" value="InterPro"/>
</dbReference>
<dbReference type="GO" id="GO:0032259">
    <property type="term" value="P:methylation"/>
    <property type="evidence" value="ECO:0007669"/>
    <property type="project" value="UniProtKB-KW"/>
</dbReference>
<dbReference type="Pfam" id="PF00891">
    <property type="entry name" value="Methyltransf_2"/>
    <property type="match status" value="1"/>
</dbReference>
<dbReference type="PROSITE" id="PS51683">
    <property type="entry name" value="SAM_OMT_II"/>
    <property type="match status" value="1"/>
</dbReference>
<dbReference type="FunFam" id="3.40.50.150:FF:000596">
    <property type="entry name" value="Caffeic acid O-methyltransferase"/>
    <property type="match status" value="1"/>
</dbReference>
<dbReference type="CDD" id="cd02440">
    <property type="entry name" value="AdoMet_MTases"/>
    <property type="match status" value="1"/>
</dbReference>
<dbReference type="GO" id="GO:0008757">
    <property type="term" value="F:S-adenosylmethionine-dependent methyltransferase activity"/>
    <property type="evidence" value="ECO:0007669"/>
    <property type="project" value="UniProtKB-ARBA"/>
</dbReference>
<feature type="active site" description="Proton acceptor" evidence="4">
    <location>
        <position position="271"/>
    </location>
</feature>
<dbReference type="PANTHER" id="PTHR11746">
    <property type="entry name" value="O-METHYLTRANSFERASE"/>
    <property type="match status" value="1"/>
</dbReference>
<dbReference type="InterPro" id="IPR029063">
    <property type="entry name" value="SAM-dependent_MTases_sf"/>
</dbReference>
<feature type="domain" description="O-methyltransferase dimerisation" evidence="6">
    <location>
        <begin position="34"/>
        <end position="120"/>
    </location>
</feature>
<dbReference type="InterPro" id="IPR001077">
    <property type="entry name" value="COMT_C"/>
</dbReference>
<dbReference type="Gene3D" id="3.40.50.150">
    <property type="entry name" value="Vaccinia Virus protein VP39"/>
    <property type="match status" value="1"/>
</dbReference>
<evidence type="ECO:0000313" key="7">
    <source>
        <dbReference type="EMBL" id="KAK4253000.1"/>
    </source>
</evidence>
<dbReference type="GO" id="GO:0008171">
    <property type="term" value="F:O-methyltransferase activity"/>
    <property type="evidence" value="ECO:0007669"/>
    <property type="project" value="InterPro"/>
</dbReference>
<evidence type="ECO:0000259" key="5">
    <source>
        <dbReference type="Pfam" id="PF00891"/>
    </source>
</evidence>
<dbReference type="InterPro" id="IPR016461">
    <property type="entry name" value="COMT-like"/>
</dbReference>
<evidence type="ECO:0000256" key="3">
    <source>
        <dbReference type="ARBA" id="ARBA00022691"/>
    </source>
</evidence>
<dbReference type="InterPro" id="IPR012967">
    <property type="entry name" value="COMT_dimerisation"/>
</dbReference>
<dbReference type="Gene3D" id="1.10.10.10">
    <property type="entry name" value="Winged helix-like DNA-binding domain superfamily/Winged helix DNA-binding domain"/>
    <property type="match status" value="1"/>
</dbReference>
<dbReference type="Proteomes" id="UP001293593">
    <property type="component" value="Unassembled WGS sequence"/>
</dbReference>
<feature type="domain" description="O-methyltransferase C-terminal" evidence="5">
    <location>
        <begin position="141"/>
        <end position="346"/>
    </location>
</feature>
<sequence>MSSTGKYSQNHKLPSKEEDDEACLYAMLLSAFQVFPAILNAAIELKVLDKISEKEGDFMSVSEIASQLPNQHSELHDRLDRMLRVLASFNVLDWTTRTNQHDQVERLYKLSLAGTYFLQSKTESLASFSNLQCHPATAKVWLNIKEAILDGGVDLFNKVHGITMWKYMEKEDKLNQTFNKAMAGLSAIQMRKYLESYGGFEGVSTLVDVGGGTGQSLQMIISKHPHIKGVNFDLPQVIQHAPPHPGIEHVGGDMYVSVPKGDAIMVKATCHNWSDEKCVALLKNCHKALPENGKVIILDMILPEEPESSVATKYASIVDNSMFIQAGGRERTEHQFRKLCKNSGFSSFRVAARALSVYGVIEFYK</sequence>
<dbReference type="AlphaFoldDB" id="A0AAE1M4P2"/>
<dbReference type="InterPro" id="IPR036390">
    <property type="entry name" value="WH_DNA-bd_sf"/>
</dbReference>
<evidence type="ECO:0000256" key="4">
    <source>
        <dbReference type="PIRSR" id="PIRSR005739-1"/>
    </source>
</evidence>
<organism evidence="7 8">
    <name type="scientific">Acacia crassicarpa</name>
    <name type="common">northern wattle</name>
    <dbReference type="NCBI Taxonomy" id="499986"/>
    <lineage>
        <taxon>Eukaryota</taxon>
        <taxon>Viridiplantae</taxon>
        <taxon>Streptophyta</taxon>
        <taxon>Embryophyta</taxon>
        <taxon>Tracheophyta</taxon>
        <taxon>Spermatophyta</taxon>
        <taxon>Magnoliopsida</taxon>
        <taxon>eudicotyledons</taxon>
        <taxon>Gunneridae</taxon>
        <taxon>Pentapetalae</taxon>
        <taxon>rosids</taxon>
        <taxon>fabids</taxon>
        <taxon>Fabales</taxon>
        <taxon>Fabaceae</taxon>
        <taxon>Caesalpinioideae</taxon>
        <taxon>mimosoid clade</taxon>
        <taxon>Acacieae</taxon>
        <taxon>Acacia</taxon>
    </lineage>
</organism>
<reference evidence="7" key="1">
    <citation type="submission" date="2023-10" db="EMBL/GenBank/DDBJ databases">
        <title>Chromosome-level genome of the transformable northern wattle, Acacia crassicarpa.</title>
        <authorList>
            <person name="Massaro I."/>
            <person name="Sinha N.R."/>
            <person name="Poethig S."/>
            <person name="Leichty A.R."/>
        </authorList>
    </citation>
    <scope>NUCLEOTIDE SEQUENCE</scope>
    <source>
        <strain evidence="7">Acra3RX</strain>
        <tissue evidence="7">Leaf</tissue>
    </source>
</reference>
<evidence type="ECO:0000259" key="6">
    <source>
        <dbReference type="Pfam" id="PF08100"/>
    </source>
</evidence>
<keyword evidence="1" id="KW-0489">Methyltransferase</keyword>
<dbReference type="InterPro" id="IPR036388">
    <property type="entry name" value="WH-like_DNA-bd_sf"/>
</dbReference>
<dbReference type="SUPFAM" id="SSF53335">
    <property type="entry name" value="S-adenosyl-L-methionine-dependent methyltransferases"/>
    <property type="match status" value="1"/>
</dbReference>
<keyword evidence="2" id="KW-0808">Transferase</keyword>
<evidence type="ECO:0000256" key="2">
    <source>
        <dbReference type="ARBA" id="ARBA00022679"/>
    </source>
</evidence>
<dbReference type="SUPFAM" id="SSF46785">
    <property type="entry name" value="Winged helix' DNA-binding domain"/>
    <property type="match status" value="1"/>
</dbReference>
<dbReference type="PIRSF" id="PIRSF005739">
    <property type="entry name" value="O-mtase"/>
    <property type="match status" value="1"/>
</dbReference>
<comment type="caution">
    <text evidence="7">The sequence shown here is derived from an EMBL/GenBank/DDBJ whole genome shotgun (WGS) entry which is preliminary data.</text>
</comment>
<dbReference type="FunFam" id="1.10.10.10:FF:000357">
    <property type="entry name" value="Caffeic acid 3-O-methyltransferase"/>
    <property type="match status" value="1"/>
</dbReference>